<dbReference type="InterPro" id="IPR035897">
    <property type="entry name" value="Toll_tir_struct_dom_sf"/>
</dbReference>
<keyword evidence="4" id="KW-1185">Reference proteome</keyword>
<dbReference type="EMBL" id="VSRL01000116">
    <property type="protein sequence ID" value="NKE60294.1"/>
    <property type="molecule type" value="Genomic_DNA"/>
</dbReference>
<dbReference type="Proteomes" id="UP001515943">
    <property type="component" value="Unassembled WGS sequence"/>
</dbReference>
<feature type="region of interest" description="Disordered" evidence="1">
    <location>
        <begin position="28"/>
        <end position="47"/>
    </location>
</feature>
<dbReference type="Gene3D" id="3.40.50.10140">
    <property type="entry name" value="Toll/interleukin-1 receptor homology (TIR) domain"/>
    <property type="match status" value="1"/>
</dbReference>
<dbReference type="InterPro" id="IPR000157">
    <property type="entry name" value="TIR_dom"/>
</dbReference>
<reference evidence="3 4" key="1">
    <citation type="submission" date="2019-08" db="EMBL/GenBank/DDBJ databases">
        <title>Lentzea from Indian Himalayas.</title>
        <authorList>
            <person name="Mandal S."/>
            <person name="Mallick Gupta A."/>
            <person name="Maiti P.K."/>
            <person name="Sarkar J."/>
            <person name="Mandal S."/>
        </authorList>
    </citation>
    <scope>NUCLEOTIDE SEQUENCE [LARGE SCALE GENOMIC DNA]</scope>
    <source>
        <strain evidence="3 4">PSKA42</strain>
    </source>
</reference>
<name>A0ABX1FMS0_9PSEU</name>
<dbReference type="PROSITE" id="PS50104">
    <property type="entry name" value="TIR"/>
    <property type="match status" value="1"/>
</dbReference>
<sequence>MNEVTNSGIIQTGGHMRIEGSAIGDNAAVRPGDVARDRPRPAEPPSAMTGVRIFLNYRNEDEPFGAALVDHELSARFGSARVFRASKSISLGEDFADAILSAVRRSTALLVLIGPRWLKAADSRGIRRLDDPDDWVRQEIAEALRHGVRVIPILLNTDLPRPGDLPEDIAQLVRGQYLRIHHRNSRRDIRRLIDELAELLPELTTESQQPDH</sequence>
<accession>A0ABX1FMS0</accession>
<evidence type="ECO:0000259" key="2">
    <source>
        <dbReference type="PROSITE" id="PS50104"/>
    </source>
</evidence>
<evidence type="ECO:0000256" key="1">
    <source>
        <dbReference type="SAM" id="MobiDB-lite"/>
    </source>
</evidence>
<evidence type="ECO:0000313" key="4">
    <source>
        <dbReference type="Proteomes" id="UP001515943"/>
    </source>
</evidence>
<proteinExistence type="predicted"/>
<organism evidence="3 4">
    <name type="scientific">Lentzea indica</name>
    <dbReference type="NCBI Taxonomy" id="2604800"/>
    <lineage>
        <taxon>Bacteria</taxon>
        <taxon>Bacillati</taxon>
        <taxon>Actinomycetota</taxon>
        <taxon>Actinomycetes</taxon>
        <taxon>Pseudonocardiales</taxon>
        <taxon>Pseudonocardiaceae</taxon>
        <taxon>Lentzea</taxon>
    </lineage>
</organism>
<dbReference type="Pfam" id="PF13676">
    <property type="entry name" value="TIR_2"/>
    <property type="match status" value="1"/>
</dbReference>
<feature type="domain" description="TIR" evidence="2">
    <location>
        <begin position="49"/>
        <end position="200"/>
    </location>
</feature>
<dbReference type="RefSeq" id="WP_167976955.1">
    <property type="nucleotide sequence ID" value="NZ_VSRL01000116.1"/>
</dbReference>
<protein>
    <submittedName>
        <fullName evidence="3">Toll/interleukin-1 receptor domain-containing protein</fullName>
    </submittedName>
</protein>
<comment type="caution">
    <text evidence="3">The sequence shown here is derived from an EMBL/GenBank/DDBJ whole genome shotgun (WGS) entry which is preliminary data.</text>
</comment>
<evidence type="ECO:0000313" key="3">
    <source>
        <dbReference type="EMBL" id="NKE60294.1"/>
    </source>
</evidence>
<dbReference type="SUPFAM" id="SSF52200">
    <property type="entry name" value="Toll/Interleukin receptor TIR domain"/>
    <property type="match status" value="1"/>
</dbReference>
<gene>
    <name evidence="3" type="ORF">FXN61_27240</name>
</gene>
<keyword evidence="3" id="KW-0675">Receptor</keyword>